<gene>
    <name evidence="5" type="ORF">K489DRAFT_374438</name>
</gene>
<dbReference type="Gene3D" id="1.25.40.20">
    <property type="entry name" value="Ankyrin repeat-containing domain"/>
    <property type="match status" value="1"/>
</dbReference>
<reference evidence="5" key="3">
    <citation type="submission" date="2025-08" db="UniProtKB">
        <authorList>
            <consortium name="RefSeq"/>
        </authorList>
    </citation>
    <scope>IDENTIFICATION</scope>
    <source>
        <strain evidence="5">CBS 342.82</strain>
    </source>
</reference>
<sequence>MISLENFKTLPNEIIDLVFEHLIITIGFYRAVRLRRVNRFFDASIIRALYVRSVLDIHDPDTPYLAEKIPQKFMGIVYTQPVRPREHAVILAYKNIVRSICNTLDTFYEVKDAHAQDERRRTVAGGLIYFAKADQLDLADEVLQARNLLCAAVLVGDVEVIKTILKTQPHGYDREGALDWTAVFLPPITQAATAGHLEVVKLLLDWVGDTPDDHEKRWMVDRSDQAKTRTWKYGGDYWWRDLHDECSGINAFSNAVRRGHTSIVQLFLEEQHRLRPDDFGYLQALFAGATAGRPDLIHLLLQFMGISLSDYRDVAMRLVWFATRARQTETLAWLADWGVDVLGDFGMQPAEVRRALFIATANGDVPTIRFLLDRGENVKGHDNHPAAAVLHQAAIRGHEKAVKLLLHHGANPKEALIVAAHGGQVRLVKYLLNKYPSLVWLSLQPDLEPGGFSVARNALEMAIGGCHLSTITALVQAGVGLNFGRGGSQYFHAKFNAAWDALDGVKPGEKGALPMNLAKRTGRQWVVDHLIFLGAEDTAETFLPRPRLMRPQDPMCRDQIVMTERTWEWASKY</sequence>
<keyword evidence="4" id="KW-1185">Reference proteome</keyword>
<organism evidence="5">
    <name type="scientific">Dissoconium aciculare CBS 342.82</name>
    <dbReference type="NCBI Taxonomy" id="1314786"/>
    <lineage>
        <taxon>Eukaryota</taxon>
        <taxon>Fungi</taxon>
        <taxon>Dikarya</taxon>
        <taxon>Ascomycota</taxon>
        <taxon>Pezizomycotina</taxon>
        <taxon>Dothideomycetes</taxon>
        <taxon>Dothideomycetidae</taxon>
        <taxon>Mycosphaerellales</taxon>
        <taxon>Dissoconiaceae</taxon>
        <taxon>Dissoconium</taxon>
    </lineage>
</organism>
<evidence type="ECO:0000313" key="5">
    <source>
        <dbReference type="RefSeq" id="XP_033455290.1"/>
    </source>
</evidence>
<dbReference type="InterPro" id="IPR002110">
    <property type="entry name" value="Ankyrin_rpt"/>
</dbReference>
<dbReference type="InterPro" id="IPR036770">
    <property type="entry name" value="Ankyrin_rpt-contain_sf"/>
</dbReference>
<reference evidence="5" key="1">
    <citation type="submission" date="2020-01" db="EMBL/GenBank/DDBJ databases">
        <authorList>
            <consortium name="DOE Joint Genome Institute"/>
            <person name="Haridas S."/>
            <person name="Albert R."/>
            <person name="Binder M."/>
            <person name="Bloem J."/>
            <person name="Labutti K."/>
            <person name="Salamov A."/>
            <person name="Andreopoulos B."/>
            <person name="Baker S.E."/>
            <person name="Barry K."/>
            <person name="Bills G."/>
            <person name="Bluhm B.H."/>
            <person name="Cannon C."/>
            <person name="Castanera R."/>
            <person name="Culley D.E."/>
            <person name="Daum C."/>
            <person name="Ezra D."/>
            <person name="Gonzalez J.B."/>
            <person name="Henrissat B."/>
            <person name="Kuo A."/>
            <person name="Liang C."/>
            <person name="Lipzen A."/>
            <person name="Lutzoni F."/>
            <person name="Magnuson J."/>
            <person name="Mondo S."/>
            <person name="Nolan M."/>
            <person name="Ohm R."/>
            <person name="Pangilinan J."/>
            <person name="Park H.-J."/>
            <person name="Ramirez L."/>
            <person name="Alfaro M."/>
            <person name="Sun H."/>
            <person name="Tritt A."/>
            <person name="Yoshinaga Y."/>
            <person name="Zwiers L.-H."/>
            <person name="Turgeon B.G."/>
            <person name="Goodwin S.B."/>
            <person name="Spatafora J.W."/>
            <person name="Crous P.W."/>
            <person name="Grigoriev I.V."/>
        </authorList>
    </citation>
    <scope>NUCLEOTIDE SEQUENCE</scope>
    <source>
        <strain evidence="5">CBS 342.82</strain>
    </source>
</reference>
<dbReference type="PANTHER" id="PTHR24198">
    <property type="entry name" value="ANKYRIN REPEAT AND PROTEIN KINASE DOMAIN-CONTAINING PROTEIN"/>
    <property type="match status" value="1"/>
</dbReference>
<evidence type="ECO:0000313" key="4">
    <source>
        <dbReference type="Proteomes" id="UP000504637"/>
    </source>
</evidence>
<protein>
    <submittedName>
        <fullName evidence="5">Ankyrin</fullName>
    </submittedName>
</protein>
<dbReference type="SMART" id="SM00248">
    <property type="entry name" value="ANK"/>
    <property type="match status" value="8"/>
</dbReference>
<feature type="repeat" description="ANK" evidence="3">
    <location>
        <begin position="351"/>
        <end position="383"/>
    </location>
</feature>
<evidence type="ECO:0000256" key="1">
    <source>
        <dbReference type="ARBA" id="ARBA00022737"/>
    </source>
</evidence>
<dbReference type="Proteomes" id="UP000504637">
    <property type="component" value="Unplaced"/>
</dbReference>
<dbReference type="AlphaFoldDB" id="A0A6J3LSI5"/>
<dbReference type="PROSITE" id="PS50297">
    <property type="entry name" value="ANK_REP_REGION"/>
    <property type="match status" value="1"/>
</dbReference>
<dbReference type="Pfam" id="PF12796">
    <property type="entry name" value="Ank_2"/>
    <property type="match status" value="1"/>
</dbReference>
<keyword evidence="2 3" id="KW-0040">ANK repeat</keyword>
<dbReference type="PROSITE" id="PS50088">
    <property type="entry name" value="ANK_REPEAT"/>
    <property type="match status" value="2"/>
</dbReference>
<proteinExistence type="predicted"/>
<dbReference type="PANTHER" id="PTHR24198:SF165">
    <property type="entry name" value="ANKYRIN REPEAT-CONTAINING PROTEIN-RELATED"/>
    <property type="match status" value="1"/>
</dbReference>
<dbReference type="RefSeq" id="XP_033455290.1">
    <property type="nucleotide sequence ID" value="XM_033603526.1"/>
</dbReference>
<name>A0A6J3LSI5_9PEZI</name>
<feature type="repeat" description="ANK" evidence="3">
    <location>
        <begin position="385"/>
        <end position="411"/>
    </location>
</feature>
<reference evidence="5" key="2">
    <citation type="submission" date="2020-04" db="EMBL/GenBank/DDBJ databases">
        <authorList>
            <consortium name="NCBI Genome Project"/>
        </authorList>
    </citation>
    <scope>NUCLEOTIDE SEQUENCE</scope>
    <source>
        <strain evidence="5">CBS 342.82</strain>
    </source>
</reference>
<evidence type="ECO:0000256" key="2">
    <source>
        <dbReference type="ARBA" id="ARBA00023043"/>
    </source>
</evidence>
<evidence type="ECO:0000256" key="3">
    <source>
        <dbReference type="PROSITE-ProRule" id="PRU00023"/>
    </source>
</evidence>
<keyword evidence="1" id="KW-0677">Repeat</keyword>
<dbReference type="GeneID" id="54361326"/>
<dbReference type="SUPFAM" id="SSF48403">
    <property type="entry name" value="Ankyrin repeat"/>
    <property type="match status" value="1"/>
</dbReference>
<dbReference type="OrthoDB" id="4772757at2759"/>
<accession>A0A6J3LSI5</accession>